<feature type="compositionally biased region" description="Polar residues" evidence="1">
    <location>
        <begin position="1"/>
        <end position="12"/>
    </location>
</feature>
<evidence type="ECO:0000313" key="3">
    <source>
        <dbReference type="Proteomes" id="UP000182658"/>
    </source>
</evidence>
<sequence>MCRDLQASQPSYDSRHCREVAPQSRESDIPARNCQKLALFYLHGPALASELYLSWLAKLITLGSHLNFDGRDTDAEHGFGQRTKSSILASTMEDMGKGGPCQAQGHRIDHTSGRSTFFSSTLESGPVSELNPFCFEGLFRLFSISDRVALLI</sequence>
<organism evidence="2 3">
    <name type="scientific">Coniochaeta ligniaria NRRL 30616</name>
    <dbReference type="NCBI Taxonomy" id="1408157"/>
    <lineage>
        <taxon>Eukaryota</taxon>
        <taxon>Fungi</taxon>
        <taxon>Dikarya</taxon>
        <taxon>Ascomycota</taxon>
        <taxon>Pezizomycotina</taxon>
        <taxon>Sordariomycetes</taxon>
        <taxon>Sordariomycetidae</taxon>
        <taxon>Coniochaetales</taxon>
        <taxon>Coniochaetaceae</taxon>
        <taxon>Coniochaeta</taxon>
    </lineage>
</organism>
<proteinExistence type="predicted"/>
<evidence type="ECO:0000313" key="2">
    <source>
        <dbReference type="EMBL" id="OIW34045.1"/>
    </source>
</evidence>
<feature type="compositionally biased region" description="Basic and acidic residues" evidence="1">
    <location>
        <begin position="13"/>
        <end position="25"/>
    </location>
</feature>
<gene>
    <name evidence="2" type="ORF">CONLIGDRAFT_641101</name>
</gene>
<dbReference type="EMBL" id="KV875094">
    <property type="protein sequence ID" value="OIW34045.1"/>
    <property type="molecule type" value="Genomic_DNA"/>
</dbReference>
<feature type="region of interest" description="Disordered" evidence="1">
    <location>
        <begin position="1"/>
        <end position="25"/>
    </location>
</feature>
<dbReference type="InParanoid" id="A0A1J7J3K4"/>
<keyword evidence="3" id="KW-1185">Reference proteome</keyword>
<accession>A0A1J7J3K4</accession>
<protein>
    <submittedName>
        <fullName evidence="2">Uncharacterized protein</fullName>
    </submittedName>
</protein>
<dbReference type="Proteomes" id="UP000182658">
    <property type="component" value="Unassembled WGS sequence"/>
</dbReference>
<reference evidence="2 3" key="1">
    <citation type="submission" date="2016-10" db="EMBL/GenBank/DDBJ databases">
        <title>Draft genome sequence of Coniochaeta ligniaria NRRL30616, a lignocellulolytic fungus for bioabatement of inhibitors in plant biomass hydrolysates.</title>
        <authorList>
            <consortium name="DOE Joint Genome Institute"/>
            <person name="Jimenez D.J."/>
            <person name="Hector R.E."/>
            <person name="Riley R."/>
            <person name="Sun H."/>
            <person name="Grigoriev I.V."/>
            <person name="Van Elsas J.D."/>
            <person name="Nichols N.N."/>
        </authorList>
    </citation>
    <scope>NUCLEOTIDE SEQUENCE [LARGE SCALE GENOMIC DNA]</scope>
    <source>
        <strain evidence="2 3">NRRL 30616</strain>
    </source>
</reference>
<dbReference type="AlphaFoldDB" id="A0A1J7J3K4"/>
<name>A0A1J7J3K4_9PEZI</name>
<evidence type="ECO:0000256" key="1">
    <source>
        <dbReference type="SAM" id="MobiDB-lite"/>
    </source>
</evidence>